<dbReference type="SUPFAM" id="SSF56091">
    <property type="entry name" value="DNA ligase/mRNA capping enzyme, catalytic domain"/>
    <property type="match status" value="1"/>
</dbReference>
<evidence type="ECO:0000313" key="3">
    <source>
        <dbReference type="Proteomes" id="UP000236333"/>
    </source>
</evidence>
<dbReference type="SUPFAM" id="SSF52540">
    <property type="entry name" value="P-loop containing nucleoside triphosphate hydrolases"/>
    <property type="match status" value="1"/>
</dbReference>
<dbReference type="Gene3D" id="3.30.470.30">
    <property type="entry name" value="DNA ligase/mRNA capping enzyme"/>
    <property type="match status" value="1"/>
</dbReference>
<keyword evidence="3" id="KW-1185">Reference proteome</keyword>
<dbReference type="CDD" id="cd09917">
    <property type="entry name" value="F-box_SF"/>
    <property type="match status" value="1"/>
</dbReference>
<dbReference type="PANTHER" id="PTHR24330:SF19">
    <property type="entry name" value="MEDIATOR OF RNA POLYMERASE II TRANSCRIPTION SUBUNIT 29"/>
    <property type="match status" value="1"/>
</dbReference>
<reference evidence="2 3" key="1">
    <citation type="journal article" date="2017" name="Mol. Biol. Evol.">
        <title>The 4-celled Tetrabaena socialis nuclear genome reveals the essential components for genetic control of cell number at the origin of multicellularity in the volvocine lineage.</title>
        <authorList>
            <person name="Featherston J."/>
            <person name="Arakaki Y."/>
            <person name="Hanschen E.R."/>
            <person name="Ferris P.J."/>
            <person name="Michod R.E."/>
            <person name="Olson B.J.S.C."/>
            <person name="Nozaki H."/>
            <person name="Durand P.M."/>
        </authorList>
    </citation>
    <scope>NUCLEOTIDE SEQUENCE [LARGE SCALE GENOMIC DNA]</scope>
    <source>
        <strain evidence="2 3">NIES-571</strain>
    </source>
</reference>
<feature type="region of interest" description="Disordered" evidence="1">
    <location>
        <begin position="910"/>
        <end position="934"/>
    </location>
</feature>
<dbReference type="OrthoDB" id="549111at2759"/>
<dbReference type="PANTHER" id="PTHR24330">
    <property type="entry name" value="HOMEOBOX PROTEIN BARH-LIKE"/>
    <property type="match status" value="1"/>
</dbReference>
<comment type="caution">
    <text evidence="2">The sequence shown here is derived from an EMBL/GenBank/DDBJ whole genome shotgun (WGS) entry which is preliminary data.</text>
</comment>
<feature type="compositionally biased region" description="Gly residues" evidence="1">
    <location>
        <begin position="377"/>
        <end position="477"/>
    </location>
</feature>
<dbReference type="InterPro" id="IPR052145">
    <property type="entry name" value="Mediator/Homeobox_domain"/>
</dbReference>
<proteinExistence type="predicted"/>
<gene>
    <name evidence="2" type="ORF">TSOC_010756</name>
</gene>
<organism evidence="2 3">
    <name type="scientific">Tetrabaena socialis</name>
    <dbReference type="NCBI Taxonomy" id="47790"/>
    <lineage>
        <taxon>Eukaryota</taxon>
        <taxon>Viridiplantae</taxon>
        <taxon>Chlorophyta</taxon>
        <taxon>core chlorophytes</taxon>
        <taxon>Chlorophyceae</taxon>
        <taxon>CS clade</taxon>
        <taxon>Chlamydomonadales</taxon>
        <taxon>Tetrabaenaceae</taxon>
        <taxon>Tetrabaena</taxon>
    </lineage>
</organism>
<sequence length="1481" mass="153370">MEQSGAVLLIGAPGVGKSTLGRYLQLQQPGTTRFVSVGDHLRSLGLVQQQQERPTEARRQAMQREARAELERACLEWAEVGDVPREGGQPARVLVLECVKEVADAFVAVEVLEQRGVPLLQVLYLPTDIATERQAKWEANAARVLEFFSALGLLTEVAPAPPTRRNAHGSLSALGGAHGSLSALGYGAATPYVGDEPEPSRFKHIRLLPQYTRMGPAASSSKPKPSPPERLRLTGWRLPDSLAATPLQCVTSRRLVTCAAQRRRVLAEAARASGLGRLFGVLPVPTASITTIADVRWVGWPGRYAVSRKCDGTRHLLLVVGEEPELGAGGGGDGGSGGGCSGGCSAYLLNRAGTLYRYPVQLSGGRGGSASCGGFGGSSSGGGSGSASGGGSGGASGGGTGSASGGGGNSGSGGGGGSASGGDSGSASGGGSGGASGGGGSSGSGGGGSSASGGGGGSASGGGSGSASGGGSGGSGGPLLPPGTLLDGELLWVGGRGFFLVFDALLVGETRLWHLPLRERLAALDSRLGLAEAEESAELRAAAAAGSAVLRPAGSGGVGGLAGSLGVSELPMGKRQQAPAPGDDTLFLLRKQHVEVSAEALRQLERTRAACPYNTDGLVFTPYAMPYVLGMAEMLYKWQRPEDVGVDLTGADLKAAGRQGGFLPALVQNSEPVPASVRWDKSHGNAASVVRRLQETATWRFVHSADELASEVGKAQQEACQQQRPPGEAAAGGGIEQGGRWMAVSKAAASWPGEHPARLLPYEELCDKVSAAVAAGTVERWVDAATGLEVFNYTRLSATLDPVERMCRGLVLHPPSRTVVATPFARFGELEAGEQQGMSRANWMLGGQCRVCGCSAEVDDQGERICFCDTCFGNGRSCRAGRAREAAEQNVQQQQEQWRSVQEIWEREPCPAEQQAVGPPRSVRPVPPPDPEADGVAAASVKVDGSFIVAFSWGGTVHAATRRRMDSEQAVWAAGWLRSHANAAAFQPGWTYMLEAVYGNDTHVVPYLYEGLVLLGAVGPCGVELPLSRLPELAAALGVTAAVPYITGTVRELLGHLPSCRLFEGPPPAAFEGWVLTAPDGSRHKLVQPSYKWASMAAQMLHPLVVWERVKYGGECPASLAQGLPAHFRAELRAVLQALEEGYYAVRQELGLLLRRAVERGQVVPLRQLAEQAWQQQEAVAVALGGGAAASGVNLLQLQAPDAAASADGVAQLQAAMAALRLEQPQAAAAAASGEPSAAAAAAAAPSAAVVAAGVLSAAVLAAAPGGGDEPSAAGGAPPPAGLYADCPAFHRALACALAETALVEAPDWNFNLDKLAPSPYYKNNQDSSRFERVSHLRHLMLDCVQPPLNGLLSGYTPSPNFAQTWAKGWARQGPQAGRLAASVPLLHAVLPDAMLEGCLARLEGRDLVAAMMVCAKWREVLRAAPPPGSLAVRLAAGRTAAEAAAAVAEARLARQREYVPCYDYFYAHHRYGRRTSYGSY</sequence>
<protein>
    <submittedName>
        <fullName evidence="2">Uncharacterized protein</fullName>
    </submittedName>
</protein>
<dbReference type="Proteomes" id="UP000236333">
    <property type="component" value="Unassembled WGS sequence"/>
</dbReference>
<dbReference type="Gene3D" id="3.40.50.300">
    <property type="entry name" value="P-loop containing nucleotide triphosphate hydrolases"/>
    <property type="match status" value="1"/>
</dbReference>
<dbReference type="EMBL" id="PGGS01000532">
    <property type="protein sequence ID" value="PNH03221.1"/>
    <property type="molecule type" value="Genomic_DNA"/>
</dbReference>
<evidence type="ECO:0000313" key="2">
    <source>
        <dbReference type="EMBL" id="PNH03221.1"/>
    </source>
</evidence>
<evidence type="ECO:0000256" key="1">
    <source>
        <dbReference type="SAM" id="MobiDB-lite"/>
    </source>
</evidence>
<dbReference type="InterPro" id="IPR027417">
    <property type="entry name" value="P-loop_NTPase"/>
</dbReference>
<name>A0A2J7ZSH4_9CHLO</name>
<accession>A0A2J7ZSH4</accession>
<feature type="region of interest" description="Disordered" evidence="1">
    <location>
        <begin position="377"/>
        <end position="480"/>
    </location>
</feature>